<reference evidence="2" key="1">
    <citation type="submission" date="2019-05" db="EMBL/GenBank/DDBJ databases">
        <title>Tamlana fucoidanivorans sp. nov., isolated from the surface of algae collected from Fujian province in China.</title>
        <authorList>
            <person name="Li J."/>
        </authorList>
    </citation>
    <scope>NUCLEOTIDE SEQUENCE [LARGE SCALE GENOMIC DNA]</scope>
    <source>
        <strain evidence="2">2251</strain>
        <plasmid evidence="2">unnamed6</plasmid>
    </source>
</reference>
<geneLocation type="plasmid" evidence="1 2">
    <name>unnamed6</name>
</geneLocation>
<keyword evidence="1" id="KW-0614">Plasmid</keyword>
<evidence type="ECO:0000313" key="1">
    <source>
        <dbReference type="EMBL" id="QDA35839.1"/>
    </source>
</evidence>
<proteinExistence type="predicted"/>
<dbReference type="Proteomes" id="UP000296374">
    <property type="component" value="Plasmid unnamed6"/>
</dbReference>
<organism evidence="1 2">
    <name type="scientific">Paracoccus liaowanqingii</name>
    <dbReference type="NCBI Taxonomy" id="2560053"/>
    <lineage>
        <taxon>Bacteria</taxon>
        <taxon>Pseudomonadati</taxon>
        <taxon>Pseudomonadota</taxon>
        <taxon>Alphaproteobacteria</taxon>
        <taxon>Rhodobacterales</taxon>
        <taxon>Paracoccaceae</taxon>
        <taxon>Paracoccus</taxon>
    </lineage>
</organism>
<gene>
    <name evidence="1" type="ORF">E4191_16920</name>
</gene>
<dbReference type="AlphaFoldDB" id="A0A4Y5SR62"/>
<protein>
    <submittedName>
        <fullName evidence="1">Uncharacterized protein</fullName>
    </submittedName>
</protein>
<evidence type="ECO:0000313" key="2">
    <source>
        <dbReference type="Proteomes" id="UP000296374"/>
    </source>
</evidence>
<dbReference type="RefSeq" id="WP_139615657.1">
    <property type="nucleotide sequence ID" value="NZ_CP040760.1"/>
</dbReference>
<accession>A0A4Y5SR62</accession>
<dbReference type="KEGG" id="plia:E4191_16920"/>
<dbReference type="EMBL" id="CP040760">
    <property type="protein sequence ID" value="QDA35839.1"/>
    <property type="molecule type" value="Genomic_DNA"/>
</dbReference>
<name>A0A4Y5SR62_9RHOB</name>
<sequence length="64" mass="7298">MTFVKIFGGITQIVALQLALFANLVNFKFGRLDPSLDYITEKLRRLRDAVVQALKALRDRGFLD</sequence>